<protein>
    <submittedName>
        <fullName evidence="1">Uncharacterized protein</fullName>
    </submittedName>
</protein>
<evidence type="ECO:0000313" key="1">
    <source>
        <dbReference type="EMBL" id="GFY15867.1"/>
    </source>
</evidence>
<dbReference type="EMBL" id="BMAU01021335">
    <property type="protein sequence ID" value="GFY15867.1"/>
    <property type="molecule type" value="Genomic_DNA"/>
</dbReference>
<accession>A0A8X6SV23</accession>
<name>A0A8X6SV23_TRICX</name>
<gene>
    <name evidence="1" type="ORF">TNCV_1285121</name>
</gene>
<sequence length="96" mass="10909">MSYERATEVVKNGIGKYINAIVSADPSPPHQLALSFTLELTPSPRNNLSKLAGVRLNHDKFNVHQPSIRRIFSDSRLELMTHQPRVRNHNHLDMLA</sequence>
<proteinExistence type="predicted"/>
<dbReference type="AlphaFoldDB" id="A0A8X6SV23"/>
<evidence type="ECO:0000313" key="2">
    <source>
        <dbReference type="Proteomes" id="UP000887159"/>
    </source>
</evidence>
<comment type="caution">
    <text evidence="1">The sequence shown here is derived from an EMBL/GenBank/DDBJ whole genome shotgun (WGS) entry which is preliminary data.</text>
</comment>
<organism evidence="1 2">
    <name type="scientific">Trichonephila clavipes</name>
    <name type="common">Golden silk orbweaver</name>
    <name type="synonym">Nephila clavipes</name>
    <dbReference type="NCBI Taxonomy" id="2585209"/>
    <lineage>
        <taxon>Eukaryota</taxon>
        <taxon>Metazoa</taxon>
        <taxon>Ecdysozoa</taxon>
        <taxon>Arthropoda</taxon>
        <taxon>Chelicerata</taxon>
        <taxon>Arachnida</taxon>
        <taxon>Araneae</taxon>
        <taxon>Araneomorphae</taxon>
        <taxon>Entelegynae</taxon>
        <taxon>Araneoidea</taxon>
        <taxon>Nephilidae</taxon>
        <taxon>Trichonephila</taxon>
    </lineage>
</organism>
<reference evidence="1" key="1">
    <citation type="submission" date="2020-08" db="EMBL/GenBank/DDBJ databases">
        <title>Multicomponent nature underlies the extraordinary mechanical properties of spider dragline silk.</title>
        <authorList>
            <person name="Kono N."/>
            <person name="Nakamura H."/>
            <person name="Mori M."/>
            <person name="Yoshida Y."/>
            <person name="Ohtoshi R."/>
            <person name="Malay A.D."/>
            <person name="Moran D.A.P."/>
            <person name="Tomita M."/>
            <person name="Numata K."/>
            <person name="Arakawa K."/>
        </authorList>
    </citation>
    <scope>NUCLEOTIDE SEQUENCE</scope>
</reference>
<dbReference type="Proteomes" id="UP000887159">
    <property type="component" value="Unassembled WGS sequence"/>
</dbReference>
<keyword evidence="2" id="KW-1185">Reference proteome</keyword>